<dbReference type="RefSeq" id="WP_306679742.1">
    <property type="nucleotide sequence ID" value="NZ_JAVDBT010000005.1"/>
</dbReference>
<dbReference type="EMBL" id="JAVDBT010000005">
    <property type="protein sequence ID" value="MDQ2066044.1"/>
    <property type="molecule type" value="Genomic_DNA"/>
</dbReference>
<gene>
    <name evidence="4" type="ORF">Q9295_06655</name>
</gene>
<reference evidence="4 5" key="1">
    <citation type="submission" date="2023-08" db="EMBL/GenBank/DDBJ databases">
        <title>Characterization of two Paracoccaceae strains isolated from Phycosphere and proposal of Xinfangfangia lacusdiani sp. nov.</title>
        <authorList>
            <person name="Deng Y."/>
            <person name="Zhang Y.Q."/>
        </authorList>
    </citation>
    <scope>NUCLEOTIDE SEQUENCE [LARGE SCALE GENOMIC DNA]</scope>
    <source>
        <strain evidence="4 5">CPCC 101601</strain>
    </source>
</reference>
<evidence type="ECO:0000313" key="4">
    <source>
        <dbReference type="EMBL" id="MDQ2066044.1"/>
    </source>
</evidence>
<dbReference type="CDD" id="cd05233">
    <property type="entry name" value="SDR_c"/>
    <property type="match status" value="1"/>
</dbReference>
<dbReference type="Proteomes" id="UP001239680">
    <property type="component" value="Unassembled WGS sequence"/>
</dbReference>
<keyword evidence="5" id="KW-1185">Reference proteome</keyword>
<dbReference type="Pfam" id="PF00106">
    <property type="entry name" value="adh_short"/>
    <property type="match status" value="1"/>
</dbReference>
<keyword evidence="2 4" id="KW-0560">Oxidoreductase</keyword>
<evidence type="ECO:0000256" key="1">
    <source>
        <dbReference type="ARBA" id="ARBA00006484"/>
    </source>
</evidence>
<dbReference type="SUPFAM" id="SSF51735">
    <property type="entry name" value="NAD(P)-binding Rossmann-fold domains"/>
    <property type="match status" value="1"/>
</dbReference>
<dbReference type="PRINTS" id="PR00080">
    <property type="entry name" value="SDRFAMILY"/>
</dbReference>
<accession>A0ABU0VWE1</accession>
<organism evidence="4 5">
    <name type="scientific">Pseudogemmobacter lacusdianii</name>
    <dbReference type="NCBI Taxonomy" id="3069608"/>
    <lineage>
        <taxon>Bacteria</taxon>
        <taxon>Pseudomonadati</taxon>
        <taxon>Pseudomonadota</taxon>
        <taxon>Alphaproteobacteria</taxon>
        <taxon>Rhodobacterales</taxon>
        <taxon>Paracoccaceae</taxon>
        <taxon>Pseudogemmobacter</taxon>
    </lineage>
</organism>
<dbReference type="EC" id="1.-.-.-" evidence="4"/>
<dbReference type="InterPro" id="IPR036291">
    <property type="entry name" value="NAD(P)-bd_dom_sf"/>
</dbReference>
<comment type="caution">
    <text evidence="4">The sequence shown here is derived from an EMBL/GenBank/DDBJ whole genome shotgun (WGS) entry which is preliminary data.</text>
</comment>
<sequence>MKQPSQPNVIFVTGAASGIGAAFAKMAAVKGHQVVVADINQTQAEAVAQAIGPRALAVALDICDPAAWQNALGAACRHFGRIDVLVNNAGVVFPGRLDEVPLEQHRKTLDVNVMGPMLGMLAALPLFKAQGHGHIVTLCSMTAFMTMPGIVSYAASKSALRALHLGMALEHRDSGVDFTLMHPGATETPMLEREAERGVSAAFARQAVPPEEVAKLVLKALKSKAVEVCIPASRGRFVKAVGMNPARLTELVTRNEAIGAELLAARMAAKTKS</sequence>
<dbReference type="InterPro" id="IPR020904">
    <property type="entry name" value="Sc_DH/Rdtase_CS"/>
</dbReference>
<evidence type="ECO:0000256" key="3">
    <source>
        <dbReference type="RuleBase" id="RU000363"/>
    </source>
</evidence>
<evidence type="ECO:0000256" key="2">
    <source>
        <dbReference type="ARBA" id="ARBA00023002"/>
    </source>
</evidence>
<dbReference type="PANTHER" id="PTHR44196">
    <property type="entry name" value="DEHYDROGENASE/REDUCTASE SDR FAMILY MEMBER 7B"/>
    <property type="match status" value="1"/>
</dbReference>
<dbReference type="PRINTS" id="PR00081">
    <property type="entry name" value="GDHRDH"/>
</dbReference>
<proteinExistence type="inferred from homology"/>
<dbReference type="Gene3D" id="3.40.50.720">
    <property type="entry name" value="NAD(P)-binding Rossmann-like Domain"/>
    <property type="match status" value="1"/>
</dbReference>
<protein>
    <submittedName>
        <fullName evidence="4">SDR family oxidoreductase</fullName>
        <ecNumber evidence="4">1.-.-.-</ecNumber>
    </submittedName>
</protein>
<dbReference type="PROSITE" id="PS00061">
    <property type="entry name" value="ADH_SHORT"/>
    <property type="match status" value="1"/>
</dbReference>
<dbReference type="PANTHER" id="PTHR44196:SF1">
    <property type="entry name" value="DEHYDROGENASE_REDUCTASE SDR FAMILY MEMBER 7B"/>
    <property type="match status" value="1"/>
</dbReference>
<name>A0ABU0VWE1_9RHOB</name>
<dbReference type="GO" id="GO:0016491">
    <property type="term" value="F:oxidoreductase activity"/>
    <property type="evidence" value="ECO:0007669"/>
    <property type="project" value="UniProtKB-KW"/>
</dbReference>
<evidence type="ECO:0000313" key="5">
    <source>
        <dbReference type="Proteomes" id="UP001239680"/>
    </source>
</evidence>
<dbReference type="InterPro" id="IPR002347">
    <property type="entry name" value="SDR_fam"/>
</dbReference>
<comment type="similarity">
    <text evidence="1 3">Belongs to the short-chain dehydrogenases/reductases (SDR) family.</text>
</comment>